<evidence type="ECO:0000313" key="4">
    <source>
        <dbReference type="EMBL" id="MEQ2429077.1"/>
    </source>
</evidence>
<proteinExistence type="inferred from homology"/>
<reference evidence="4 5" key="1">
    <citation type="submission" date="2024-03" db="EMBL/GenBank/DDBJ databases">
        <title>Human intestinal bacterial collection.</title>
        <authorList>
            <person name="Pauvert C."/>
            <person name="Hitch T.C.A."/>
            <person name="Clavel T."/>
        </authorList>
    </citation>
    <scope>NUCLEOTIDE SEQUENCE [LARGE SCALE GENOMIC DNA]</scope>
    <source>
        <strain evidence="4 5">CLA-SR-H021</strain>
    </source>
</reference>
<dbReference type="Proteomes" id="UP001454086">
    <property type="component" value="Unassembled WGS sequence"/>
</dbReference>
<dbReference type="Pfam" id="PF09587">
    <property type="entry name" value="PGA_cap"/>
    <property type="match status" value="1"/>
</dbReference>
<dbReference type="EC" id="3.1.-.-" evidence="4"/>
<comment type="caution">
    <text evidence="4">The sequence shown here is derived from an EMBL/GenBank/DDBJ whole genome shotgun (WGS) entry which is preliminary data.</text>
</comment>
<evidence type="ECO:0000259" key="3">
    <source>
        <dbReference type="SMART" id="SM00854"/>
    </source>
</evidence>
<dbReference type="PANTHER" id="PTHR33393:SF13">
    <property type="entry name" value="PGA BIOSYNTHESIS PROTEIN CAPA"/>
    <property type="match status" value="1"/>
</dbReference>
<dbReference type="SUPFAM" id="SSF56300">
    <property type="entry name" value="Metallo-dependent phosphatases"/>
    <property type="match status" value="1"/>
</dbReference>
<dbReference type="InterPro" id="IPR029052">
    <property type="entry name" value="Metallo-depent_PP-like"/>
</dbReference>
<name>A0ABV1DFE5_9FIRM</name>
<feature type="compositionally biased region" description="Basic and acidic residues" evidence="2">
    <location>
        <begin position="64"/>
        <end position="73"/>
    </location>
</feature>
<accession>A0ABV1DFE5</accession>
<keyword evidence="5" id="KW-1185">Reference proteome</keyword>
<dbReference type="RefSeq" id="WP_040379504.1">
    <property type="nucleotide sequence ID" value="NZ_JBBMFM010000266.1"/>
</dbReference>
<dbReference type="InterPro" id="IPR019079">
    <property type="entry name" value="Capsule_synth_CapA"/>
</dbReference>
<keyword evidence="4" id="KW-0378">Hydrolase</keyword>
<feature type="region of interest" description="Disordered" evidence="2">
    <location>
        <begin position="46"/>
        <end position="136"/>
    </location>
</feature>
<dbReference type="SMART" id="SM00854">
    <property type="entry name" value="PGA_cap"/>
    <property type="match status" value="1"/>
</dbReference>
<dbReference type="Gene3D" id="3.60.21.10">
    <property type="match status" value="1"/>
</dbReference>
<comment type="similarity">
    <text evidence="1">Belongs to the CapA family.</text>
</comment>
<feature type="domain" description="Capsule synthesis protein CapA" evidence="3">
    <location>
        <begin position="143"/>
        <end position="385"/>
    </location>
</feature>
<dbReference type="PANTHER" id="PTHR33393">
    <property type="entry name" value="POLYGLUTAMINE SYNTHESIS ACCESSORY PROTEIN RV0574C-RELATED"/>
    <property type="match status" value="1"/>
</dbReference>
<organism evidence="4 5">
    <name type="scientific">Enterocloster hominis</name>
    <name type="common">ex Hitch et al. 2024</name>
    <dbReference type="NCBI Taxonomy" id="1917870"/>
    <lineage>
        <taxon>Bacteria</taxon>
        <taxon>Bacillati</taxon>
        <taxon>Bacillota</taxon>
        <taxon>Clostridia</taxon>
        <taxon>Lachnospirales</taxon>
        <taxon>Lachnospiraceae</taxon>
        <taxon>Enterocloster</taxon>
    </lineage>
</organism>
<dbReference type="GO" id="GO:0016787">
    <property type="term" value="F:hydrolase activity"/>
    <property type="evidence" value="ECO:0007669"/>
    <property type="project" value="UniProtKB-KW"/>
</dbReference>
<dbReference type="CDD" id="cd07381">
    <property type="entry name" value="MPP_CapA"/>
    <property type="match status" value="1"/>
</dbReference>
<protein>
    <submittedName>
        <fullName evidence="4">CapA family protein</fullName>
        <ecNumber evidence="4">3.1.-.-</ecNumber>
    </submittedName>
</protein>
<gene>
    <name evidence="4" type="ORF">WMQ36_29365</name>
</gene>
<evidence type="ECO:0000313" key="5">
    <source>
        <dbReference type="Proteomes" id="UP001454086"/>
    </source>
</evidence>
<evidence type="ECO:0000256" key="1">
    <source>
        <dbReference type="ARBA" id="ARBA00005662"/>
    </source>
</evidence>
<dbReference type="EMBL" id="JBBMFM010000266">
    <property type="protein sequence ID" value="MEQ2429077.1"/>
    <property type="molecule type" value="Genomic_DNA"/>
</dbReference>
<dbReference type="InterPro" id="IPR052169">
    <property type="entry name" value="CW_Biosynth-Accessory"/>
</dbReference>
<evidence type="ECO:0000256" key="2">
    <source>
        <dbReference type="SAM" id="MobiDB-lite"/>
    </source>
</evidence>
<sequence>MNRRNMMLTAVIILGIMLAGITGYLVWSATHNRYVKAEDIGSFKDSAPDMEMSGGSGNPVQAEGRPEDGDSLHGNRGGNEPWDSDGPWDPASEGQLAKAGDGQGSGTDGASLEDGLGTAANGQDQDMDNGEPGVDGAEDPVIHFVFAGDILLSDHVLGAYDKARNISGVVDGTFRSIIDSSDVFMVNEEFPFSNRGAAAADKQFTFRLPPEKVSIFQELGIDIVTLANNHALDFGTDALLDTCDTLDQAGIFRVGAGANLDEAKKPVIMEIKGKKIGFLGASRVIPVGSWNATANGPGMLTTYDPALLLEEIKKAKEACDFVIVYVHWGIERDERPQEYQRTMGKQYIDAGADMVIGSHPHVLQGMEYYKGKPIIYSLGNFIFGSSIPRTALLKADWDGEVLSLEMVPGTSSGGYTRAITEDAKKQEFYQYMTSISYDVMVNEEIKALSEE</sequence>